<feature type="transmembrane region" description="Helical" evidence="1">
    <location>
        <begin position="145"/>
        <end position="167"/>
    </location>
</feature>
<evidence type="ECO:0000313" key="3">
    <source>
        <dbReference type="EMBL" id="CAH0379463.1"/>
    </source>
</evidence>
<feature type="transmembrane region" description="Helical" evidence="1">
    <location>
        <begin position="209"/>
        <end position="230"/>
    </location>
</feature>
<name>A0A7S3ZV38_9STRA</name>
<dbReference type="Proteomes" id="UP000789595">
    <property type="component" value="Unassembled WGS sequence"/>
</dbReference>
<dbReference type="NCBIfam" id="NF038020">
    <property type="entry name" value="HeR"/>
    <property type="match status" value="1"/>
</dbReference>
<accession>A0A7S3ZV38</accession>
<sequence>MTTSPMKADETESDITFDVLKKWNLRAGIVHLVQAVLMLLASQLVPRIRDFRLELTTAFQDYDDVQRKLVTNVKDVGSVPIGPLVSVFLFMSAVAHLLVVSPLYFETYCDDIRRGINRARWYEYALSSGLMIVLIAMLFGCRDLASLLLILAVNACMNLFGLLMEVLNQYTTSTDWTPFWFGCVAGVWPWIVALMYFLGGGNYDKIPDFVYGVFVSYALFFNTFPINMVLQYRKVGRWADYRYGELWYVFLSLGSKSLLAWVVFGGTQQPN</sequence>
<organism evidence="2">
    <name type="scientific">Pelagomonas calceolata</name>
    <dbReference type="NCBI Taxonomy" id="35677"/>
    <lineage>
        <taxon>Eukaryota</taxon>
        <taxon>Sar</taxon>
        <taxon>Stramenopiles</taxon>
        <taxon>Ochrophyta</taxon>
        <taxon>Pelagophyceae</taxon>
        <taxon>Pelagomonadales</taxon>
        <taxon>Pelagomonadaceae</taxon>
        <taxon>Pelagomonas</taxon>
    </lineage>
</organism>
<evidence type="ECO:0000313" key="2">
    <source>
        <dbReference type="EMBL" id="CAE0694947.1"/>
    </source>
</evidence>
<keyword evidence="1" id="KW-0472">Membrane</keyword>
<feature type="transmembrane region" description="Helical" evidence="1">
    <location>
        <begin position="25"/>
        <end position="45"/>
    </location>
</feature>
<feature type="transmembrane region" description="Helical" evidence="1">
    <location>
        <begin position="179"/>
        <end position="197"/>
    </location>
</feature>
<keyword evidence="1" id="KW-1133">Transmembrane helix</keyword>
<gene>
    <name evidence="2" type="ORF">PCAL00307_LOCUS10383</name>
    <name evidence="3" type="ORF">PECAL_6P10870</name>
</gene>
<keyword evidence="4" id="KW-1185">Reference proteome</keyword>
<reference evidence="2" key="1">
    <citation type="submission" date="2021-01" db="EMBL/GenBank/DDBJ databases">
        <authorList>
            <person name="Corre E."/>
            <person name="Pelletier E."/>
            <person name="Niang G."/>
            <person name="Scheremetjew M."/>
            <person name="Finn R."/>
            <person name="Kale V."/>
            <person name="Holt S."/>
            <person name="Cochrane G."/>
            <person name="Meng A."/>
            <person name="Brown T."/>
            <person name="Cohen L."/>
        </authorList>
    </citation>
    <scope>NUCLEOTIDE SEQUENCE</scope>
    <source>
        <strain evidence="2">CCMP1756</strain>
    </source>
</reference>
<feature type="transmembrane region" description="Helical" evidence="1">
    <location>
        <begin position="81"/>
        <end position="100"/>
    </location>
</feature>
<dbReference type="InterPro" id="IPR041113">
    <property type="entry name" value="Heliorhodopsin"/>
</dbReference>
<protein>
    <submittedName>
        <fullName evidence="2">Uncharacterized protein</fullName>
    </submittedName>
</protein>
<proteinExistence type="predicted"/>
<dbReference type="Pfam" id="PF18761">
    <property type="entry name" value="Heliorhodopsin"/>
    <property type="match status" value="1"/>
</dbReference>
<dbReference type="Gene3D" id="1.20.1070.10">
    <property type="entry name" value="Rhodopsin 7-helix transmembrane proteins"/>
    <property type="match status" value="1"/>
</dbReference>
<dbReference type="OrthoDB" id="2129259at2759"/>
<evidence type="ECO:0000256" key="1">
    <source>
        <dbReference type="SAM" id="Phobius"/>
    </source>
</evidence>
<evidence type="ECO:0000313" key="4">
    <source>
        <dbReference type="Proteomes" id="UP000789595"/>
    </source>
</evidence>
<dbReference type="AlphaFoldDB" id="A0A7S3ZV38"/>
<keyword evidence="1" id="KW-0812">Transmembrane</keyword>
<feature type="transmembrane region" description="Helical" evidence="1">
    <location>
        <begin position="121"/>
        <end position="139"/>
    </location>
</feature>
<reference evidence="3" key="2">
    <citation type="submission" date="2021-11" db="EMBL/GenBank/DDBJ databases">
        <authorList>
            <consortium name="Genoscope - CEA"/>
            <person name="William W."/>
        </authorList>
    </citation>
    <scope>NUCLEOTIDE SEQUENCE</scope>
</reference>
<dbReference type="EMBL" id="CAKKNE010000006">
    <property type="protein sequence ID" value="CAH0379463.1"/>
    <property type="molecule type" value="Genomic_DNA"/>
</dbReference>
<feature type="transmembrane region" description="Helical" evidence="1">
    <location>
        <begin position="246"/>
        <end position="264"/>
    </location>
</feature>
<dbReference type="EMBL" id="HBIW01012103">
    <property type="protein sequence ID" value="CAE0694947.1"/>
    <property type="molecule type" value="Transcribed_RNA"/>
</dbReference>